<keyword evidence="2" id="KW-0805">Transcription regulation</keyword>
<dbReference type="Proteomes" id="UP001055025">
    <property type="component" value="Unassembled WGS sequence"/>
</dbReference>
<evidence type="ECO:0000259" key="4">
    <source>
        <dbReference type="SMART" id="SM00738"/>
    </source>
</evidence>
<dbReference type="InterPro" id="IPR006645">
    <property type="entry name" value="NGN-like_dom"/>
</dbReference>
<comment type="caution">
    <text evidence="5">The sequence shown here is derived from an EMBL/GenBank/DDBJ whole genome shotgun (WGS) entry which is preliminary data.</text>
</comment>
<proteinExistence type="predicted"/>
<keyword evidence="6" id="KW-1185">Reference proteome</keyword>
<dbReference type="InterPro" id="IPR014722">
    <property type="entry name" value="Rib_uL2_dom2"/>
</dbReference>
<dbReference type="EMBL" id="BQKC01000001">
    <property type="protein sequence ID" value="GJM55060.1"/>
    <property type="molecule type" value="Genomic_DNA"/>
</dbReference>
<reference evidence="5" key="1">
    <citation type="journal article" date="2022" name="Int. J. Syst. Evol. Microbiol.">
        <title>Granulimonas faecalis gen. nov., sp. nov., and Leptogranulimonas caecicola gen. nov., sp. nov., novel lactate-producing Atopobiaceae bacteria isolated from mouse intestines, and an emended description of the family Atopobiaceae.</title>
        <authorList>
            <person name="Morinaga K."/>
            <person name="Kusada H."/>
            <person name="Sakamoto S."/>
            <person name="Murakami T."/>
            <person name="Toyoda A."/>
            <person name="Mori H."/>
            <person name="Meng X.Y."/>
            <person name="Takashino M."/>
            <person name="Murotomi K."/>
            <person name="Tamaki H."/>
        </authorList>
    </citation>
    <scope>NUCLEOTIDE SEQUENCE</scope>
    <source>
        <strain evidence="5">OPF53</strain>
    </source>
</reference>
<feature type="domain" description="NusG-like N-terminal" evidence="4">
    <location>
        <begin position="5"/>
        <end position="108"/>
    </location>
</feature>
<protein>
    <recommendedName>
        <fullName evidence="4">NusG-like N-terminal domain-containing protein</fullName>
    </recommendedName>
</protein>
<evidence type="ECO:0000256" key="3">
    <source>
        <dbReference type="ARBA" id="ARBA00023163"/>
    </source>
</evidence>
<evidence type="ECO:0000313" key="5">
    <source>
        <dbReference type="EMBL" id="GJM55060.1"/>
    </source>
</evidence>
<dbReference type="GO" id="GO:0006354">
    <property type="term" value="P:DNA-templated transcription elongation"/>
    <property type="evidence" value="ECO:0007669"/>
    <property type="project" value="InterPro"/>
</dbReference>
<dbReference type="PANTHER" id="PTHR30265:SF4">
    <property type="entry name" value="KOW MOTIF FAMILY PROTEIN, EXPRESSED"/>
    <property type="match status" value="1"/>
</dbReference>
<dbReference type="InterPro" id="IPR043425">
    <property type="entry name" value="NusG-like"/>
</dbReference>
<dbReference type="CDD" id="cd06091">
    <property type="entry name" value="KOW_NusG"/>
    <property type="match status" value="1"/>
</dbReference>
<evidence type="ECO:0000313" key="6">
    <source>
        <dbReference type="Proteomes" id="UP001055025"/>
    </source>
</evidence>
<dbReference type="AlphaFoldDB" id="A0AAV5B2P2"/>
<name>A0AAV5B2P2_9ACTN</name>
<sequence length="175" mass="19444">MPRDHTRTYVLQTMAGRERKLKEAVERGVSGVGECYICEREVAEKRDGRWVRAVKRLLPGYVFVRTDDPDTLAAGLRGLPGFSRLLGVSGERFLPLTPGEEAWLGALANPDTHVVELSQGVIEGDRVRVSAGPLKGLESAIRKVDRHKRTAWIEVSLMGRTKLVKVGMEIVRKQG</sequence>
<organism evidence="5 6">
    <name type="scientific">Granulimonas faecalis</name>
    <dbReference type="NCBI Taxonomy" id="2894155"/>
    <lineage>
        <taxon>Bacteria</taxon>
        <taxon>Bacillati</taxon>
        <taxon>Actinomycetota</taxon>
        <taxon>Coriobacteriia</taxon>
        <taxon>Coriobacteriales</taxon>
        <taxon>Kribbibacteriaceae</taxon>
        <taxon>Granulimonas</taxon>
    </lineage>
</organism>
<keyword evidence="1" id="KW-0889">Transcription antitermination</keyword>
<gene>
    <name evidence="5" type="ORF">ATOP_07150</name>
</gene>
<accession>A0AAV5B2P2</accession>
<dbReference type="SUPFAM" id="SSF82679">
    <property type="entry name" value="N-utilization substance G protein NusG, N-terminal domain"/>
    <property type="match status" value="1"/>
</dbReference>
<dbReference type="PANTHER" id="PTHR30265">
    <property type="entry name" value="RHO-INTERACTING TRANSCRIPTION TERMINATION FACTOR NUSG"/>
    <property type="match status" value="1"/>
</dbReference>
<dbReference type="NCBIfam" id="NF033641">
    <property type="entry name" value="antiterm_LoaP"/>
    <property type="match status" value="1"/>
</dbReference>
<dbReference type="InterPro" id="IPR047663">
    <property type="entry name" value="Transcription_antiterm_LoaP"/>
</dbReference>
<dbReference type="SMART" id="SM00738">
    <property type="entry name" value="NGN"/>
    <property type="match status" value="1"/>
</dbReference>
<dbReference type="Gene3D" id="3.30.70.940">
    <property type="entry name" value="NusG, N-terminal domain"/>
    <property type="match status" value="1"/>
</dbReference>
<dbReference type="InterPro" id="IPR036735">
    <property type="entry name" value="NGN_dom_sf"/>
</dbReference>
<dbReference type="InterPro" id="IPR008991">
    <property type="entry name" value="Translation_prot_SH3-like_sf"/>
</dbReference>
<dbReference type="SUPFAM" id="SSF50104">
    <property type="entry name" value="Translation proteins SH3-like domain"/>
    <property type="match status" value="1"/>
</dbReference>
<dbReference type="RefSeq" id="WP_265590679.1">
    <property type="nucleotide sequence ID" value="NZ_BQKC01000001.1"/>
</dbReference>
<dbReference type="Gene3D" id="2.30.30.30">
    <property type="match status" value="1"/>
</dbReference>
<dbReference type="Pfam" id="PF02357">
    <property type="entry name" value="NusG"/>
    <property type="match status" value="1"/>
</dbReference>
<evidence type="ECO:0000256" key="1">
    <source>
        <dbReference type="ARBA" id="ARBA00022814"/>
    </source>
</evidence>
<keyword evidence="3" id="KW-0804">Transcription</keyword>
<dbReference type="GO" id="GO:0031564">
    <property type="term" value="P:transcription antitermination"/>
    <property type="evidence" value="ECO:0007669"/>
    <property type="project" value="UniProtKB-KW"/>
</dbReference>
<evidence type="ECO:0000256" key="2">
    <source>
        <dbReference type="ARBA" id="ARBA00023015"/>
    </source>
</evidence>